<proteinExistence type="predicted"/>
<dbReference type="InterPro" id="IPR015220">
    <property type="entry name" value="Glucodextranase_N"/>
</dbReference>
<dbReference type="Pfam" id="PF09137">
    <property type="entry name" value="Glucodextran_N"/>
    <property type="match status" value="1"/>
</dbReference>
<accession>T0YNM8</accession>
<protein>
    <submittedName>
        <fullName evidence="2">Glucodextranase N domain protein</fullName>
    </submittedName>
</protein>
<evidence type="ECO:0000313" key="2">
    <source>
        <dbReference type="EMBL" id="EQD34643.1"/>
    </source>
</evidence>
<dbReference type="InterPro" id="IPR011013">
    <property type="entry name" value="Gal_mutarotase_sf_dom"/>
</dbReference>
<organism evidence="2">
    <name type="scientific">mine drainage metagenome</name>
    <dbReference type="NCBI Taxonomy" id="410659"/>
    <lineage>
        <taxon>unclassified sequences</taxon>
        <taxon>metagenomes</taxon>
        <taxon>ecological metagenomes</taxon>
    </lineage>
</organism>
<dbReference type="GO" id="GO:0005975">
    <property type="term" value="P:carbohydrate metabolic process"/>
    <property type="evidence" value="ECO:0007669"/>
    <property type="project" value="InterPro"/>
</dbReference>
<dbReference type="EMBL" id="AUZZ01009172">
    <property type="protein sequence ID" value="EQD34643.1"/>
    <property type="molecule type" value="Genomic_DNA"/>
</dbReference>
<evidence type="ECO:0000259" key="1">
    <source>
        <dbReference type="Pfam" id="PF09137"/>
    </source>
</evidence>
<sequence length="107" mass="12117">MNEPTSIGAVLPESVWSRADKDLVGTSLGHSRLWFTLGQGLLNEVFCPRVDIPQIRDLNFVISDGKGFWIDLRRNASYDLEEIEAGVPALICRHHHPRFTFTLRVCP</sequence>
<gene>
    <name evidence="2" type="ORF">B2A_12722</name>
</gene>
<dbReference type="GO" id="GO:0003824">
    <property type="term" value="F:catalytic activity"/>
    <property type="evidence" value="ECO:0007669"/>
    <property type="project" value="InterPro"/>
</dbReference>
<dbReference type="Gene3D" id="2.70.98.10">
    <property type="match status" value="1"/>
</dbReference>
<name>T0YNM8_9ZZZZ</name>
<comment type="caution">
    <text evidence="2">The sequence shown here is derived from an EMBL/GenBank/DDBJ whole genome shotgun (WGS) entry which is preliminary data.</text>
</comment>
<dbReference type="GO" id="GO:0030246">
    <property type="term" value="F:carbohydrate binding"/>
    <property type="evidence" value="ECO:0007669"/>
    <property type="project" value="InterPro"/>
</dbReference>
<feature type="domain" description="Glucodextranase N-terminal" evidence="1">
    <location>
        <begin position="13"/>
        <end position="103"/>
    </location>
</feature>
<dbReference type="AlphaFoldDB" id="T0YNM8"/>
<reference evidence="2" key="2">
    <citation type="journal article" date="2014" name="ISME J.">
        <title>Microbial stratification in low pH oxic and suboxic macroscopic growths along an acid mine drainage.</title>
        <authorList>
            <person name="Mendez-Garcia C."/>
            <person name="Mesa V."/>
            <person name="Sprenger R.R."/>
            <person name="Richter M."/>
            <person name="Diez M.S."/>
            <person name="Solano J."/>
            <person name="Bargiela R."/>
            <person name="Golyshina O.V."/>
            <person name="Manteca A."/>
            <person name="Ramos J.L."/>
            <person name="Gallego J.R."/>
            <person name="Llorente I."/>
            <person name="Martins Dos Santos V.A."/>
            <person name="Jensen O.N."/>
            <person name="Pelaez A.I."/>
            <person name="Sanchez J."/>
            <person name="Ferrer M."/>
        </authorList>
    </citation>
    <scope>NUCLEOTIDE SEQUENCE</scope>
</reference>
<feature type="non-terminal residue" evidence="2">
    <location>
        <position position="107"/>
    </location>
</feature>
<dbReference type="InterPro" id="IPR014718">
    <property type="entry name" value="GH-type_carb-bd"/>
</dbReference>
<reference evidence="2" key="1">
    <citation type="submission" date="2013-08" db="EMBL/GenBank/DDBJ databases">
        <authorList>
            <person name="Mendez C."/>
            <person name="Richter M."/>
            <person name="Ferrer M."/>
            <person name="Sanchez J."/>
        </authorList>
    </citation>
    <scope>NUCLEOTIDE SEQUENCE</scope>
</reference>
<dbReference type="SUPFAM" id="SSF74650">
    <property type="entry name" value="Galactose mutarotase-like"/>
    <property type="match status" value="1"/>
</dbReference>